<evidence type="ECO:0000313" key="2">
    <source>
        <dbReference type="EMBL" id="SPP80277.1"/>
    </source>
</evidence>
<accession>A0A3B0JD18</accession>
<gene>
    <name evidence="2" type="ORF">DGUA_6G005146</name>
</gene>
<evidence type="ECO:0000256" key="1">
    <source>
        <dbReference type="SAM" id="MobiDB-lite"/>
    </source>
</evidence>
<dbReference type="AlphaFoldDB" id="A0A3B0JD18"/>
<dbReference type="EMBL" id="OUUW01000005">
    <property type="protein sequence ID" value="SPP80277.1"/>
    <property type="molecule type" value="Genomic_DNA"/>
</dbReference>
<protein>
    <submittedName>
        <fullName evidence="2">Uncharacterized protein</fullName>
    </submittedName>
</protein>
<evidence type="ECO:0000313" key="3">
    <source>
        <dbReference type="Proteomes" id="UP000268350"/>
    </source>
</evidence>
<name>A0A3B0JD18_DROGU</name>
<reference evidence="3" key="1">
    <citation type="submission" date="2018-01" db="EMBL/GenBank/DDBJ databases">
        <authorList>
            <person name="Alioto T."/>
            <person name="Alioto T."/>
        </authorList>
    </citation>
    <scope>NUCLEOTIDE SEQUENCE [LARGE SCALE GENOMIC DNA]</scope>
</reference>
<sequence>MQLPSGKSASGTASTDEHASRATPRGKAKATAKPLGLQQPSKAIYMCVCGMCFWPGLHYSNKQQQHVLKICILSSSGGACFCNYSKISSLHSLLQQKKVKQQQQQKKRKQYILNLVAIKLLTATKKQQLIRETNIDFSIINIINKTKEKHNKTKQNKKKS</sequence>
<proteinExistence type="predicted"/>
<keyword evidence="3" id="KW-1185">Reference proteome</keyword>
<organism evidence="2 3">
    <name type="scientific">Drosophila guanche</name>
    <name type="common">Fruit fly</name>
    <dbReference type="NCBI Taxonomy" id="7266"/>
    <lineage>
        <taxon>Eukaryota</taxon>
        <taxon>Metazoa</taxon>
        <taxon>Ecdysozoa</taxon>
        <taxon>Arthropoda</taxon>
        <taxon>Hexapoda</taxon>
        <taxon>Insecta</taxon>
        <taxon>Pterygota</taxon>
        <taxon>Neoptera</taxon>
        <taxon>Endopterygota</taxon>
        <taxon>Diptera</taxon>
        <taxon>Brachycera</taxon>
        <taxon>Muscomorpha</taxon>
        <taxon>Ephydroidea</taxon>
        <taxon>Drosophilidae</taxon>
        <taxon>Drosophila</taxon>
        <taxon>Sophophora</taxon>
    </lineage>
</organism>
<feature type="compositionally biased region" description="Polar residues" evidence="1">
    <location>
        <begin position="1"/>
        <end position="14"/>
    </location>
</feature>
<feature type="region of interest" description="Disordered" evidence="1">
    <location>
        <begin position="1"/>
        <end position="34"/>
    </location>
</feature>
<dbReference type="Proteomes" id="UP000268350">
    <property type="component" value="Unassembled WGS sequence"/>
</dbReference>